<evidence type="ECO:0000313" key="5">
    <source>
        <dbReference type="Proteomes" id="UP000636479"/>
    </source>
</evidence>
<dbReference type="PANTHER" id="PTHR46517:SF1">
    <property type="entry name" value="FRUCTOSE-2,6-BISPHOSPHATASE TIGAR"/>
    <property type="match status" value="1"/>
</dbReference>
<evidence type="ECO:0000256" key="2">
    <source>
        <dbReference type="PIRSR" id="PIRSR613078-1"/>
    </source>
</evidence>
<dbReference type="Pfam" id="PF00300">
    <property type="entry name" value="His_Phos_1"/>
    <property type="match status" value="1"/>
</dbReference>
<reference evidence="4" key="1">
    <citation type="submission" date="2020-05" db="EMBL/GenBank/DDBJ databases">
        <title>Mycena genomes resolve the evolution of fungal bioluminescence.</title>
        <authorList>
            <person name="Tsai I.J."/>
        </authorList>
    </citation>
    <scope>NUCLEOTIDE SEQUENCE</scope>
    <source>
        <strain evidence="4">171206Taipei</strain>
    </source>
</reference>
<name>A0A8H6SC31_9AGAR</name>
<dbReference type="GeneID" id="59350072"/>
<keyword evidence="5" id="KW-1185">Reference proteome</keyword>
<dbReference type="Proteomes" id="UP000636479">
    <property type="component" value="Unassembled WGS sequence"/>
</dbReference>
<evidence type="ECO:0000313" key="4">
    <source>
        <dbReference type="EMBL" id="KAF7295587.1"/>
    </source>
</evidence>
<dbReference type="GO" id="GO:0045820">
    <property type="term" value="P:negative regulation of glycolytic process"/>
    <property type="evidence" value="ECO:0007669"/>
    <property type="project" value="TreeGrafter"/>
</dbReference>
<dbReference type="GO" id="GO:0004331">
    <property type="term" value="F:fructose-2,6-bisphosphate 2-phosphatase activity"/>
    <property type="evidence" value="ECO:0007669"/>
    <property type="project" value="TreeGrafter"/>
</dbReference>
<gene>
    <name evidence="4" type="ORF">MIND_01098700</name>
</gene>
<dbReference type="InterPro" id="IPR001345">
    <property type="entry name" value="PG/BPGM_mutase_AS"/>
</dbReference>
<dbReference type="RefSeq" id="XP_037216950.1">
    <property type="nucleotide sequence ID" value="XM_037367556.1"/>
</dbReference>
<dbReference type="SMART" id="SM00855">
    <property type="entry name" value="PGAM"/>
    <property type="match status" value="1"/>
</dbReference>
<evidence type="ECO:0000256" key="1">
    <source>
        <dbReference type="ARBA" id="ARBA00022801"/>
    </source>
</evidence>
<feature type="active site" description="Proton donor/acceptor" evidence="2">
    <location>
        <position position="86"/>
    </location>
</feature>
<comment type="caution">
    <text evidence="4">The sequence shown here is derived from an EMBL/GenBank/DDBJ whole genome shotgun (WGS) entry which is preliminary data.</text>
</comment>
<feature type="binding site" evidence="3">
    <location>
        <begin position="10"/>
        <end position="17"/>
    </location>
    <ligand>
        <name>substrate</name>
    </ligand>
</feature>
<dbReference type="InterPro" id="IPR029033">
    <property type="entry name" value="His_PPase_superfam"/>
</dbReference>
<feature type="active site" description="Tele-phosphohistidine intermediate" evidence="2">
    <location>
        <position position="11"/>
    </location>
</feature>
<dbReference type="SUPFAM" id="SSF53254">
    <property type="entry name" value="Phosphoglycerate mutase-like"/>
    <property type="match status" value="1"/>
</dbReference>
<dbReference type="PROSITE" id="PS00175">
    <property type="entry name" value="PG_MUTASE"/>
    <property type="match status" value="1"/>
</dbReference>
<sequence length="229" mass="25322">MPFARVYIVRHGETQENRDSIIQGQLDTELNKLGEQQAAQAARALKDVKFDAAYSSDLRRAVKTAETIVRVGDQTVDIRKEDALRERFMGTLQGVQWVNSRDHNKKLMADPTIETTESFATRTASWWKRAILQRTLALSSHGKKGETYNILVVSHGGTISMLVKGLLGSGRAVLAEGVDLRSLKNVSVTIVEVDSERDPAVVVKYGDVSHLEAELEVGLVHGNVDEVKN</sequence>
<dbReference type="EMBL" id="JACAZF010000009">
    <property type="protein sequence ID" value="KAF7295587.1"/>
    <property type="molecule type" value="Genomic_DNA"/>
</dbReference>
<dbReference type="Gene3D" id="3.40.50.1240">
    <property type="entry name" value="Phosphoglycerate mutase-like"/>
    <property type="match status" value="1"/>
</dbReference>
<accession>A0A8H6SC31</accession>
<organism evidence="4 5">
    <name type="scientific">Mycena indigotica</name>
    <dbReference type="NCBI Taxonomy" id="2126181"/>
    <lineage>
        <taxon>Eukaryota</taxon>
        <taxon>Fungi</taxon>
        <taxon>Dikarya</taxon>
        <taxon>Basidiomycota</taxon>
        <taxon>Agaricomycotina</taxon>
        <taxon>Agaricomycetes</taxon>
        <taxon>Agaricomycetidae</taxon>
        <taxon>Agaricales</taxon>
        <taxon>Marasmiineae</taxon>
        <taxon>Mycenaceae</taxon>
        <taxon>Mycena</taxon>
    </lineage>
</organism>
<evidence type="ECO:0000256" key="3">
    <source>
        <dbReference type="PIRSR" id="PIRSR613078-2"/>
    </source>
</evidence>
<protein>
    <submittedName>
        <fullName evidence="4">Phosphoglycerate mutase-like protein</fullName>
    </submittedName>
</protein>
<dbReference type="OrthoDB" id="354304at2759"/>
<keyword evidence="1" id="KW-0378">Hydrolase</keyword>
<dbReference type="GO" id="GO:0043456">
    <property type="term" value="P:regulation of pentose-phosphate shunt"/>
    <property type="evidence" value="ECO:0007669"/>
    <property type="project" value="TreeGrafter"/>
</dbReference>
<feature type="binding site" evidence="3">
    <location>
        <position position="60"/>
    </location>
    <ligand>
        <name>substrate</name>
    </ligand>
</feature>
<dbReference type="CDD" id="cd07067">
    <property type="entry name" value="HP_PGM_like"/>
    <property type="match status" value="1"/>
</dbReference>
<dbReference type="PANTHER" id="PTHR46517">
    <property type="entry name" value="FRUCTOSE-2,6-BISPHOSPHATASE TIGAR"/>
    <property type="match status" value="1"/>
</dbReference>
<dbReference type="InterPro" id="IPR051695">
    <property type="entry name" value="Phosphoglycerate_Mutase"/>
</dbReference>
<proteinExistence type="predicted"/>
<dbReference type="AlphaFoldDB" id="A0A8H6SC31"/>
<dbReference type="GO" id="GO:0005829">
    <property type="term" value="C:cytosol"/>
    <property type="evidence" value="ECO:0007669"/>
    <property type="project" value="TreeGrafter"/>
</dbReference>
<dbReference type="InterPro" id="IPR013078">
    <property type="entry name" value="His_Pase_superF_clade-1"/>
</dbReference>